<dbReference type="EMBL" id="KN882034">
    <property type="protein sequence ID" value="KIY46350.1"/>
    <property type="molecule type" value="Genomic_DNA"/>
</dbReference>
<dbReference type="AlphaFoldDB" id="A0A0D7A6K7"/>
<name>A0A0D7A6K7_9AGAR</name>
<reference evidence="1 2" key="1">
    <citation type="journal article" date="2015" name="Fungal Genet. Biol.">
        <title>Evolution of novel wood decay mechanisms in Agaricales revealed by the genome sequences of Fistulina hepatica and Cylindrobasidium torrendii.</title>
        <authorList>
            <person name="Floudas D."/>
            <person name="Held B.W."/>
            <person name="Riley R."/>
            <person name="Nagy L.G."/>
            <person name="Koehler G."/>
            <person name="Ransdell A.S."/>
            <person name="Younus H."/>
            <person name="Chow J."/>
            <person name="Chiniquy J."/>
            <person name="Lipzen A."/>
            <person name="Tritt A."/>
            <person name="Sun H."/>
            <person name="Haridas S."/>
            <person name="LaButti K."/>
            <person name="Ohm R.A."/>
            <person name="Kues U."/>
            <person name="Blanchette R.A."/>
            <person name="Grigoriev I.V."/>
            <person name="Minto R.E."/>
            <person name="Hibbett D.S."/>
        </authorList>
    </citation>
    <scope>NUCLEOTIDE SEQUENCE [LARGE SCALE GENOMIC DNA]</scope>
    <source>
        <strain evidence="1 2">ATCC 64428</strain>
    </source>
</reference>
<dbReference type="Proteomes" id="UP000054144">
    <property type="component" value="Unassembled WGS sequence"/>
</dbReference>
<gene>
    <name evidence="1" type="ORF">FISHEDRAFT_10149</name>
</gene>
<organism evidence="1 2">
    <name type="scientific">Fistulina hepatica ATCC 64428</name>
    <dbReference type="NCBI Taxonomy" id="1128425"/>
    <lineage>
        <taxon>Eukaryota</taxon>
        <taxon>Fungi</taxon>
        <taxon>Dikarya</taxon>
        <taxon>Basidiomycota</taxon>
        <taxon>Agaricomycotina</taxon>
        <taxon>Agaricomycetes</taxon>
        <taxon>Agaricomycetidae</taxon>
        <taxon>Agaricales</taxon>
        <taxon>Fistulinaceae</taxon>
        <taxon>Fistulina</taxon>
    </lineage>
</organism>
<keyword evidence="2" id="KW-1185">Reference proteome</keyword>
<evidence type="ECO:0000313" key="2">
    <source>
        <dbReference type="Proteomes" id="UP000054144"/>
    </source>
</evidence>
<accession>A0A0D7A6K7</accession>
<sequence length="120" mass="13474">MTYTLISVNRLDKLGFEVHVGDMLYDLARPESAAHVAERVVSINELHRIMAHCNHNDLRGMIDRGVVTGVTLDPDSKPEPCENCIKGKATRKSFPRISILVRHDKYSKYGDKVVMDIVGP</sequence>
<dbReference type="OrthoDB" id="7691805at2759"/>
<protein>
    <recommendedName>
        <fullName evidence="3">GAG-pre-integrase domain-containing protein</fullName>
    </recommendedName>
</protein>
<evidence type="ECO:0000313" key="1">
    <source>
        <dbReference type="EMBL" id="KIY46350.1"/>
    </source>
</evidence>
<proteinExistence type="predicted"/>
<evidence type="ECO:0008006" key="3">
    <source>
        <dbReference type="Google" id="ProtNLM"/>
    </source>
</evidence>
<feature type="non-terminal residue" evidence="1">
    <location>
        <position position="120"/>
    </location>
</feature>